<reference evidence="8 9" key="1">
    <citation type="submission" date="2018-03" db="EMBL/GenBank/DDBJ databases">
        <authorList>
            <person name="Keele B.F."/>
        </authorList>
    </citation>
    <scope>NUCLEOTIDE SEQUENCE [LARGE SCALE GENOMIC DNA]</scope>
    <source>
        <strain evidence="8 9">CECT 8811</strain>
    </source>
</reference>
<evidence type="ECO:0000313" key="9">
    <source>
        <dbReference type="Proteomes" id="UP000244911"/>
    </source>
</evidence>
<evidence type="ECO:0000256" key="5">
    <source>
        <dbReference type="ARBA" id="ARBA00023136"/>
    </source>
</evidence>
<dbReference type="InterPro" id="IPR016181">
    <property type="entry name" value="Acyl_CoA_acyltransferase"/>
</dbReference>
<feature type="transmembrane region" description="Helical" evidence="6">
    <location>
        <begin position="287"/>
        <end position="311"/>
    </location>
</feature>
<keyword evidence="9" id="KW-1185">Reference proteome</keyword>
<gene>
    <name evidence="8" type="primary">mprF</name>
    <name evidence="8" type="ORF">ALP8811_01472</name>
</gene>
<dbReference type="GO" id="GO:0055091">
    <property type="term" value="P:phospholipid homeostasis"/>
    <property type="evidence" value="ECO:0007669"/>
    <property type="project" value="TreeGrafter"/>
</dbReference>
<accession>A0A2R8AKR0</accession>
<feature type="transmembrane region" description="Helical" evidence="6">
    <location>
        <begin position="33"/>
        <end position="52"/>
    </location>
</feature>
<dbReference type="EC" id="2.3.2.3" evidence="8"/>
<keyword evidence="8" id="KW-0012">Acyltransferase</keyword>
<proteinExistence type="predicted"/>
<dbReference type="Pfam" id="PF09924">
    <property type="entry name" value="LPG_synthase_C"/>
    <property type="match status" value="1"/>
</dbReference>
<feature type="transmembrane region" description="Helical" evidence="6">
    <location>
        <begin position="147"/>
        <end position="172"/>
    </location>
</feature>
<feature type="transmembrane region" description="Helical" evidence="6">
    <location>
        <begin position="73"/>
        <end position="92"/>
    </location>
</feature>
<evidence type="ECO:0000256" key="4">
    <source>
        <dbReference type="ARBA" id="ARBA00022989"/>
    </source>
</evidence>
<sequence length="651" mass="68981">MKHAKDTSGRTANRGLSAALTRSAENGLDLRRAALRQLLPIGLTIGLVALLWQRAGGLDLPYIYASLKTVSPVQWFGAALFSVASFWALGKYDGVVHRLIGTDVSSKAAERAGITAIALSQTVGLGVISSAFVRWRMLPELSLMQAMRISAIVAMSFLSAWAVVASIIALTVPMTLPWAGWIAWVVLGGAAVFALLSVLRPSIMAALHIPPLRAMGAFLALALIDTAAAGAALWMVLPDGCEVALLPLIAAYLLALGAGLISSAPGGMGAFEVTLLALLPALDAEPLLAAILAFRAVYYALPALIAAAVTIRGPVSTPRSDTNTACPALVSVKSAPNLPAHIAQVIAEAPRAEAGLLRQGRLSLLTTGRDAAAAMAASSGQSLLVLSDPLSAATDRGALLSDIKSLAKRSFLTPFLYKAGGRWASAARQAGWQVMPIAREGWIDPTEFTLDGSTKRQLRRKLRQADAAGLSFCEAGADLPICDMQQIADEWRKARGGERGFSMGKWHPDHLPHARVYLAWKNGSLVGFLTLHENVAEQVLDLMRMRPDAPDGTMHALLNYAISRAANAGCTRLSLAAVPLEEQSGEPWAFHHARLKLDNISGAAGLRQFKTSFAPSWETLYAAAPTRVALAFGALDISREICRKVEVGNVK</sequence>
<feature type="transmembrane region" description="Helical" evidence="6">
    <location>
        <begin position="112"/>
        <end position="135"/>
    </location>
</feature>
<evidence type="ECO:0000256" key="6">
    <source>
        <dbReference type="SAM" id="Phobius"/>
    </source>
</evidence>
<keyword evidence="5 6" id="KW-0472">Membrane</keyword>
<dbReference type="InterPro" id="IPR024320">
    <property type="entry name" value="LPG_synthase_C"/>
</dbReference>
<dbReference type="PANTHER" id="PTHR34697:SF2">
    <property type="entry name" value="PHOSPHATIDYLGLYCEROL LYSYLTRANSFERASE"/>
    <property type="match status" value="1"/>
</dbReference>
<dbReference type="EMBL" id="OMOI01000001">
    <property type="protein sequence ID" value="SPF76467.1"/>
    <property type="molecule type" value="Genomic_DNA"/>
</dbReference>
<feature type="domain" description="Phosphatidylglycerol lysyltransferase C-terminal" evidence="7">
    <location>
        <begin position="364"/>
        <end position="623"/>
    </location>
</feature>
<comment type="subcellular location">
    <subcellularLocation>
        <location evidence="1">Cell membrane</location>
        <topology evidence="1">Multi-pass membrane protein</topology>
    </subcellularLocation>
</comment>
<dbReference type="Proteomes" id="UP000244911">
    <property type="component" value="Unassembled WGS sequence"/>
</dbReference>
<evidence type="ECO:0000313" key="8">
    <source>
        <dbReference type="EMBL" id="SPF76467.1"/>
    </source>
</evidence>
<dbReference type="SUPFAM" id="SSF55729">
    <property type="entry name" value="Acyl-CoA N-acyltransferases (Nat)"/>
    <property type="match status" value="1"/>
</dbReference>
<keyword evidence="2" id="KW-1003">Cell membrane</keyword>
<keyword evidence="8" id="KW-0808">Transferase</keyword>
<dbReference type="AlphaFoldDB" id="A0A2R8AKR0"/>
<name>A0A2R8AKR0_9RHOB</name>
<dbReference type="GO" id="GO:0005886">
    <property type="term" value="C:plasma membrane"/>
    <property type="evidence" value="ECO:0007669"/>
    <property type="project" value="UniProtKB-SubCell"/>
</dbReference>
<dbReference type="InterPro" id="IPR051211">
    <property type="entry name" value="PG_lysyltransferase"/>
</dbReference>
<dbReference type="GO" id="GO:0050071">
    <property type="term" value="F:phosphatidylglycerol lysyltransferase activity"/>
    <property type="evidence" value="ECO:0007669"/>
    <property type="project" value="UniProtKB-EC"/>
</dbReference>
<evidence type="ECO:0000256" key="1">
    <source>
        <dbReference type="ARBA" id="ARBA00004651"/>
    </source>
</evidence>
<keyword evidence="4 6" id="KW-1133">Transmembrane helix</keyword>
<feature type="transmembrane region" description="Helical" evidence="6">
    <location>
        <begin position="178"/>
        <end position="199"/>
    </location>
</feature>
<protein>
    <submittedName>
        <fullName evidence="8">Phosphatidylglycerol lysyltransferase</fullName>
        <ecNumber evidence="8">2.3.2.3</ecNumber>
    </submittedName>
</protein>
<dbReference type="PANTHER" id="PTHR34697">
    <property type="entry name" value="PHOSPHATIDYLGLYCEROL LYSYLTRANSFERASE"/>
    <property type="match status" value="1"/>
</dbReference>
<dbReference type="RefSeq" id="WP_108856468.1">
    <property type="nucleotide sequence ID" value="NZ_OMOI01000001.1"/>
</dbReference>
<organism evidence="8 9">
    <name type="scientific">Aliiroseovarius pelagivivens</name>
    <dbReference type="NCBI Taxonomy" id="1639690"/>
    <lineage>
        <taxon>Bacteria</taxon>
        <taxon>Pseudomonadati</taxon>
        <taxon>Pseudomonadota</taxon>
        <taxon>Alphaproteobacteria</taxon>
        <taxon>Rhodobacterales</taxon>
        <taxon>Paracoccaceae</taxon>
        <taxon>Aliiroseovarius</taxon>
    </lineage>
</organism>
<evidence type="ECO:0000256" key="3">
    <source>
        <dbReference type="ARBA" id="ARBA00022692"/>
    </source>
</evidence>
<evidence type="ECO:0000256" key="2">
    <source>
        <dbReference type="ARBA" id="ARBA00022475"/>
    </source>
</evidence>
<dbReference type="OrthoDB" id="145485at2"/>
<feature type="transmembrane region" description="Helical" evidence="6">
    <location>
        <begin position="249"/>
        <end position="275"/>
    </location>
</feature>
<evidence type="ECO:0000259" key="7">
    <source>
        <dbReference type="Pfam" id="PF09924"/>
    </source>
</evidence>
<keyword evidence="3 6" id="KW-0812">Transmembrane</keyword>
<feature type="transmembrane region" description="Helical" evidence="6">
    <location>
        <begin position="211"/>
        <end position="237"/>
    </location>
</feature>